<reference evidence="15 16" key="1">
    <citation type="submission" date="2020-02" db="EMBL/GenBank/DDBJ databases">
        <authorList>
            <person name="Kim Y.B."/>
            <person name="Roh S.W."/>
        </authorList>
    </citation>
    <scope>NUCLEOTIDE SEQUENCE [LARGE SCALE GENOMIC DNA]</scope>
    <source>
        <strain evidence="15 16">DSM 103574</strain>
    </source>
</reference>
<dbReference type="CDD" id="cd04095">
    <property type="entry name" value="CysN_NoDQ_III"/>
    <property type="match status" value="1"/>
</dbReference>
<dbReference type="EC" id="2.7.7.4" evidence="3"/>
<organism evidence="15 16">
    <name type="scientific">Aminipila butyrica</name>
    <dbReference type="NCBI Taxonomy" id="433296"/>
    <lineage>
        <taxon>Bacteria</taxon>
        <taxon>Bacillati</taxon>
        <taxon>Bacillota</taxon>
        <taxon>Clostridia</taxon>
        <taxon>Peptostreptococcales</taxon>
        <taxon>Anaerovoracaceae</taxon>
        <taxon>Aminipila</taxon>
    </lineage>
</organism>
<keyword evidence="4" id="KW-0808">Transferase</keyword>
<evidence type="ECO:0000256" key="4">
    <source>
        <dbReference type="ARBA" id="ARBA00022679"/>
    </source>
</evidence>
<evidence type="ECO:0000256" key="7">
    <source>
        <dbReference type="ARBA" id="ARBA00022840"/>
    </source>
</evidence>
<dbReference type="PROSITE" id="PS00301">
    <property type="entry name" value="G_TR_1"/>
    <property type="match status" value="1"/>
</dbReference>
<dbReference type="GO" id="GO:0047982">
    <property type="term" value="F:homocysteine desulfhydrase activity"/>
    <property type="evidence" value="ECO:0007669"/>
    <property type="project" value="UniProtKB-EC"/>
</dbReference>
<dbReference type="Gene3D" id="3.40.640.10">
    <property type="entry name" value="Type I PLP-dependent aspartate aminotransferase-like (Major domain)"/>
    <property type="match status" value="1"/>
</dbReference>
<dbReference type="InterPro" id="IPR015424">
    <property type="entry name" value="PyrdxlP-dep_Trfase"/>
</dbReference>
<dbReference type="InterPro" id="IPR006235">
    <property type="entry name" value="OAc-hSer/O-AcSer_sulfhydrylase"/>
</dbReference>
<evidence type="ECO:0000256" key="9">
    <source>
        <dbReference type="ARBA" id="ARBA00023134"/>
    </source>
</evidence>
<dbReference type="PRINTS" id="PR00315">
    <property type="entry name" value="ELONGATNFCT"/>
</dbReference>
<keyword evidence="9" id="KW-0342">GTP-binding</keyword>
<dbReference type="InterPro" id="IPR027417">
    <property type="entry name" value="P-loop_NTPase"/>
</dbReference>
<evidence type="ECO:0000256" key="8">
    <source>
        <dbReference type="ARBA" id="ARBA00022898"/>
    </source>
</evidence>
<dbReference type="Gene3D" id="3.40.50.300">
    <property type="entry name" value="P-loop containing nucleotide triphosphate hydrolases"/>
    <property type="match status" value="1"/>
</dbReference>
<sequence>MSKVENGLLKFITCGSVDDGKSTLIGHILYDSKLLYADQEQALVLDSQVGSRGGEIDYSLLLDGLMAEREQGITIDVAYRYFTTEARSFIVADTPGHEEYTRNMAVGASFADLAVILLNASQGVLLQTRRHARICALMGIKHFIFAVNKMDLVGYEKEHVDRISVEISQLREELSLENVMIIPISATEGDNVTKPSANMSWYQGPTLLQHLETVDIAGNLPEPGFYMPVQRVCRPDHTFRGFQGQIEAGSVHTGDEITAWPSGETAVVKSILVADRMAEWASAGQPATIQLDREVDVSRGCVLEKGARLRVGNSFSSFLLWMDESPLTVGKEYWIKIGTKVHTCIVSSIQYKVDINSGAHLPIQSLRKNEIALCDITVPLHIPFAEFAVHKALGELILIDRIAHTTAACGIIQQANKTAERESSQVSRPDKEQGMGLNTRLLQGTSHPLEPTGSTLPPIYQASAFAHESAEKLESVFAGKSPGFAYTRISNPTTLAFEKRMAQIEGGVDAVSCASGMAAVSMALLNILQSGDEILSGSGLFGGTLDLLKDLEFFGITTRFLEHMTAKEAGKNITDKTRVIFTELIGNPRLDVVNIRALADVAEANNIPLIIDSTTATPALIRPLEHGAHIVIHSSSKYINGSGDAISGVIVDGGKFKWNVEKFIPLAKYRAMGQFAYTARLRQDIWRNFGACLAPQNAYLNCIGLETLGIRMKRLCENALNLAEFLSKFQAIQCVNYPGLNASPYKPLIDGQMEKGMGGAILTVCTGTKEKAFRLINSLKYARIATNIGDVRTLVIHPASTIYLHASEKQKQNAGVYDDLIRISVGLEDIADLKADFAQAIENMND</sequence>
<dbReference type="InterPro" id="IPR031157">
    <property type="entry name" value="G_TR_CS"/>
</dbReference>
<evidence type="ECO:0000313" key="16">
    <source>
        <dbReference type="Proteomes" id="UP000466848"/>
    </source>
</evidence>
<dbReference type="InterPro" id="IPR015421">
    <property type="entry name" value="PyrdxlP-dep_Trfase_major"/>
</dbReference>
<evidence type="ECO:0000256" key="3">
    <source>
        <dbReference type="ARBA" id="ARBA00012391"/>
    </source>
</evidence>
<evidence type="ECO:0000259" key="14">
    <source>
        <dbReference type="PROSITE" id="PS51722"/>
    </source>
</evidence>
<dbReference type="Pfam" id="PF00009">
    <property type="entry name" value="GTP_EFTU"/>
    <property type="match status" value="1"/>
</dbReference>
<dbReference type="InterPro" id="IPR015422">
    <property type="entry name" value="PyrdxlP-dep_Trfase_small"/>
</dbReference>
<evidence type="ECO:0000256" key="12">
    <source>
        <dbReference type="ARBA" id="ARBA00048780"/>
    </source>
</evidence>
<dbReference type="Gene3D" id="3.90.1150.10">
    <property type="entry name" value="Aspartate Aminotransferase, domain 1"/>
    <property type="match status" value="1"/>
</dbReference>
<dbReference type="Proteomes" id="UP000466848">
    <property type="component" value="Chromosome"/>
</dbReference>
<dbReference type="InterPro" id="IPR011779">
    <property type="entry name" value="SO4_adenylTrfase_lsu"/>
</dbReference>
<keyword evidence="16" id="KW-1185">Reference proteome</keyword>
<keyword evidence="7" id="KW-0067">ATP-binding</keyword>
<evidence type="ECO:0000256" key="11">
    <source>
        <dbReference type="ARBA" id="ARBA00047199"/>
    </source>
</evidence>
<evidence type="ECO:0000256" key="6">
    <source>
        <dbReference type="ARBA" id="ARBA00022741"/>
    </source>
</evidence>
<dbReference type="FunFam" id="3.40.50.300:FF:000119">
    <property type="entry name" value="Sulfate adenylyltransferase subunit 1"/>
    <property type="match status" value="1"/>
</dbReference>
<dbReference type="EMBL" id="CP048649">
    <property type="protein sequence ID" value="QIB70467.1"/>
    <property type="molecule type" value="Genomic_DNA"/>
</dbReference>
<dbReference type="CDD" id="cd03695">
    <property type="entry name" value="CysN_NodQ_II"/>
    <property type="match status" value="1"/>
</dbReference>
<comment type="similarity">
    <text evidence="2">Belongs to the trans-sulfuration enzymes family.</text>
</comment>
<keyword evidence="8" id="KW-0663">Pyridoxal phosphate</keyword>
<dbReference type="CDD" id="cd00614">
    <property type="entry name" value="CGS_like"/>
    <property type="match status" value="1"/>
</dbReference>
<dbReference type="GO" id="GO:0005525">
    <property type="term" value="F:GTP binding"/>
    <property type="evidence" value="ECO:0007669"/>
    <property type="project" value="UniProtKB-KW"/>
</dbReference>
<dbReference type="GO" id="GO:0019346">
    <property type="term" value="P:transsulfuration"/>
    <property type="evidence" value="ECO:0007669"/>
    <property type="project" value="InterPro"/>
</dbReference>
<keyword evidence="6" id="KW-0547">Nucleotide-binding</keyword>
<dbReference type="Pfam" id="PF22594">
    <property type="entry name" value="GTP-eEF1A_C"/>
    <property type="match status" value="1"/>
</dbReference>
<dbReference type="Gene3D" id="2.40.30.10">
    <property type="entry name" value="Translation factors"/>
    <property type="match status" value="2"/>
</dbReference>
<dbReference type="SUPFAM" id="SSF53383">
    <property type="entry name" value="PLP-dependent transferases"/>
    <property type="match status" value="1"/>
</dbReference>
<name>A0A858BY07_9FIRM</name>
<dbReference type="GO" id="GO:0003924">
    <property type="term" value="F:GTPase activity"/>
    <property type="evidence" value="ECO:0007669"/>
    <property type="project" value="InterPro"/>
</dbReference>
<evidence type="ECO:0000256" key="5">
    <source>
        <dbReference type="ARBA" id="ARBA00022695"/>
    </source>
</evidence>
<dbReference type="GO" id="GO:0004124">
    <property type="term" value="F:cysteine synthase activity"/>
    <property type="evidence" value="ECO:0007669"/>
    <property type="project" value="TreeGrafter"/>
</dbReference>
<dbReference type="GO" id="GO:0004781">
    <property type="term" value="F:sulfate adenylyltransferase (ATP) activity"/>
    <property type="evidence" value="ECO:0007669"/>
    <property type="project" value="UniProtKB-EC"/>
</dbReference>
<dbReference type="InterPro" id="IPR000277">
    <property type="entry name" value="Cys/Met-Metab_PyrdxlP-dep_enz"/>
</dbReference>
<dbReference type="InterPro" id="IPR009001">
    <property type="entry name" value="Transl_elong_EF1A/Init_IF2_C"/>
</dbReference>
<dbReference type="EC" id="4.4.1.2" evidence="10"/>
<evidence type="ECO:0000256" key="1">
    <source>
        <dbReference type="ARBA" id="ARBA00001933"/>
    </source>
</evidence>
<dbReference type="InterPro" id="IPR054696">
    <property type="entry name" value="GTP-eEF1A_C"/>
</dbReference>
<feature type="domain" description="Tr-type G" evidence="14">
    <location>
        <begin position="6"/>
        <end position="222"/>
    </location>
</feature>
<evidence type="ECO:0000256" key="2">
    <source>
        <dbReference type="ARBA" id="ARBA00009077"/>
    </source>
</evidence>
<dbReference type="PROSITE" id="PS51722">
    <property type="entry name" value="G_TR_2"/>
    <property type="match status" value="1"/>
</dbReference>
<dbReference type="SUPFAM" id="SSF50447">
    <property type="entry name" value="Translation proteins"/>
    <property type="match status" value="1"/>
</dbReference>
<gene>
    <name evidence="15" type="ORF">Ami103574_14715</name>
</gene>
<protein>
    <recommendedName>
        <fullName evidence="11">Homocysteine desulfhydrase</fullName>
        <ecNumber evidence="3">2.7.7.4</ecNumber>
        <ecNumber evidence="10">4.4.1.2</ecNumber>
    </recommendedName>
</protein>
<comment type="cofactor">
    <cofactor evidence="1">
        <name>pyridoxal 5'-phosphate</name>
        <dbReference type="ChEBI" id="CHEBI:597326"/>
    </cofactor>
</comment>
<dbReference type="GO" id="GO:0030170">
    <property type="term" value="F:pyridoxal phosphate binding"/>
    <property type="evidence" value="ECO:0007669"/>
    <property type="project" value="InterPro"/>
</dbReference>
<dbReference type="RefSeq" id="WP_163067705.1">
    <property type="nucleotide sequence ID" value="NZ_CP048649.1"/>
</dbReference>
<dbReference type="GO" id="GO:0006535">
    <property type="term" value="P:cysteine biosynthetic process from serine"/>
    <property type="evidence" value="ECO:0007669"/>
    <property type="project" value="TreeGrafter"/>
</dbReference>
<proteinExistence type="inferred from homology"/>
<dbReference type="SUPFAM" id="SSF52540">
    <property type="entry name" value="P-loop containing nucleoside triphosphate hydrolases"/>
    <property type="match status" value="1"/>
</dbReference>
<comment type="catalytic activity">
    <reaction evidence="12">
        <text>L-homocysteine + H2O = 2-oxobutanoate + hydrogen sulfide + NH4(+) + H(+)</text>
        <dbReference type="Rhea" id="RHEA:14501"/>
        <dbReference type="ChEBI" id="CHEBI:15377"/>
        <dbReference type="ChEBI" id="CHEBI:15378"/>
        <dbReference type="ChEBI" id="CHEBI:16763"/>
        <dbReference type="ChEBI" id="CHEBI:28938"/>
        <dbReference type="ChEBI" id="CHEBI:29919"/>
        <dbReference type="ChEBI" id="CHEBI:58199"/>
        <dbReference type="EC" id="4.4.1.2"/>
    </reaction>
    <physiologicalReaction direction="left-to-right" evidence="12">
        <dbReference type="Rhea" id="RHEA:14502"/>
    </physiologicalReaction>
</comment>
<dbReference type="GO" id="GO:0003961">
    <property type="term" value="F:O-acetylhomoserine aminocarboxypropyltransferase activity"/>
    <property type="evidence" value="ECO:0007669"/>
    <property type="project" value="TreeGrafter"/>
</dbReference>
<evidence type="ECO:0000313" key="15">
    <source>
        <dbReference type="EMBL" id="QIB70467.1"/>
    </source>
</evidence>
<evidence type="ECO:0000256" key="10">
    <source>
        <dbReference type="ARBA" id="ARBA00047175"/>
    </source>
</evidence>
<dbReference type="Pfam" id="PF01053">
    <property type="entry name" value="Cys_Met_Meta_PP"/>
    <property type="match status" value="1"/>
</dbReference>
<dbReference type="SUPFAM" id="SSF50465">
    <property type="entry name" value="EF-Tu/eEF-1alpha/eIF2-gamma C-terminal domain"/>
    <property type="match status" value="1"/>
</dbReference>
<dbReference type="GO" id="GO:0018826">
    <property type="term" value="F:methionine gamma-lyase activity"/>
    <property type="evidence" value="ECO:0007669"/>
    <property type="project" value="UniProtKB-EC"/>
</dbReference>
<dbReference type="InterPro" id="IPR041757">
    <property type="entry name" value="CysN_GTP-bd"/>
</dbReference>
<dbReference type="InterPro" id="IPR044139">
    <property type="entry name" value="CysN_NoDQ_III"/>
</dbReference>
<evidence type="ECO:0000256" key="13">
    <source>
        <dbReference type="ARBA" id="ARBA00052699"/>
    </source>
</evidence>
<dbReference type="AlphaFoldDB" id="A0A858BY07"/>
<dbReference type="KEGG" id="abut:Ami103574_14715"/>
<dbReference type="InterPro" id="IPR044138">
    <property type="entry name" value="CysN_II"/>
</dbReference>
<keyword evidence="5" id="KW-0548">Nucleotidyltransferase</keyword>
<dbReference type="NCBIfam" id="TIGR02034">
    <property type="entry name" value="CysN"/>
    <property type="match status" value="1"/>
</dbReference>
<dbReference type="FunFam" id="3.40.640.10:FF:000046">
    <property type="entry name" value="Cystathionine gamma-lyase"/>
    <property type="match status" value="1"/>
</dbReference>
<dbReference type="GO" id="GO:0071269">
    <property type="term" value="P:L-homocysteine biosynthetic process"/>
    <property type="evidence" value="ECO:0007669"/>
    <property type="project" value="TreeGrafter"/>
</dbReference>
<dbReference type="PANTHER" id="PTHR43797:SF2">
    <property type="entry name" value="HOMOCYSTEINE_CYSTEINE SYNTHASE"/>
    <property type="match status" value="1"/>
</dbReference>
<dbReference type="GO" id="GO:0005737">
    <property type="term" value="C:cytoplasm"/>
    <property type="evidence" value="ECO:0007669"/>
    <property type="project" value="TreeGrafter"/>
</dbReference>
<dbReference type="PANTHER" id="PTHR43797">
    <property type="entry name" value="HOMOCYSTEINE/CYSTEINE SYNTHASE"/>
    <property type="match status" value="1"/>
</dbReference>
<dbReference type="GO" id="GO:0005524">
    <property type="term" value="F:ATP binding"/>
    <property type="evidence" value="ECO:0007669"/>
    <property type="project" value="UniProtKB-KW"/>
</dbReference>
<comment type="catalytic activity">
    <reaction evidence="13">
        <text>L-methionine + H2O = methanethiol + 2-oxobutanoate + NH4(+)</text>
        <dbReference type="Rhea" id="RHEA:23800"/>
        <dbReference type="ChEBI" id="CHEBI:15377"/>
        <dbReference type="ChEBI" id="CHEBI:16007"/>
        <dbReference type="ChEBI" id="CHEBI:16763"/>
        <dbReference type="ChEBI" id="CHEBI:28938"/>
        <dbReference type="ChEBI" id="CHEBI:57844"/>
        <dbReference type="EC" id="4.4.1.11"/>
    </reaction>
    <physiologicalReaction direction="left-to-right" evidence="13">
        <dbReference type="Rhea" id="RHEA:23801"/>
    </physiologicalReaction>
</comment>
<dbReference type="InterPro" id="IPR009000">
    <property type="entry name" value="Transl_B-barrel_sf"/>
</dbReference>
<accession>A0A858BY07</accession>
<dbReference type="InterPro" id="IPR000795">
    <property type="entry name" value="T_Tr_GTP-bd_dom"/>
</dbReference>
<dbReference type="CDD" id="cd04166">
    <property type="entry name" value="CysN_ATPS"/>
    <property type="match status" value="1"/>
</dbReference>